<dbReference type="EMBL" id="JADKFW010000013">
    <property type="protein sequence ID" value="MBK9718772.1"/>
    <property type="molecule type" value="Genomic_DNA"/>
</dbReference>
<reference evidence="2 3" key="1">
    <citation type="submission" date="2020-10" db="EMBL/GenBank/DDBJ databases">
        <title>Connecting structure to function with the recovery of over 1000 high-quality activated sludge metagenome-assembled genomes encoding full-length rRNA genes using long-read sequencing.</title>
        <authorList>
            <person name="Singleton C.M."/>
            <person name="Petriglieri F."/>
            <person name="Kristensen J.M."/>
            <person name="Kirkegaard R.H."/>
            <person name="Michaelsen T.Y."/>
            <person name="Andersen M.H."/>
            <person name="Karst S.M."/>
            <person name="Dueholm M.S."/>
            <person name="Nielsen P.H."/>
            <person name="Albertsen M."/>
        </authorList>
    </citation>
    <scope>NUCLEOTIDE SEQUENCE [LARGE SCALE GENOMIC DNA]</scope>
    <source>
        <strain evidence="2">Ribe_18-Q3-R11-54_BAT3C.373</strain>
    </source>
</reference>
<sequence length="284" mass="31127">MINQNLILGILVNLVTIFGVSAQGLDATLNHKWVSNQAKTSNPMKVLNVDADDYIGASLQLKAKCNDGIATFRITNIGEEDMSVPTQFGIIEDDILPGYNREVFLKSGKHIDIELDGNSKVTLMLRQIKGHPGDSILTATLEGCGTLNAMTSNVGSQIKNADPDQHLIADGSNDMDKSVSSMDAVLLSQHLDQTSSTQGNHNFKVFPNPARDVLNIEIPSVNTKTNLYLYDVLGHIIWSNTLDKGQHFTSVQLNTVNVTYSGIYFLITQSNQESITQRINIIKL</sequence>
<gene>
    <name evidence="2" type="ORF">IPO85_14895</name>
</gene>
<protein>
    <submittedName>
        <fullName evidence="2">T9SS type A sorting domain-containing protein</fullName>
    </submittedName>
</protein>
<feature type="domain" description="Secretion system C-terminal sorting" evidence="1">
    <location>
        <begin position="205"/>
        <end position="281"/>
    </location>
</feature>
<dbReference type="AlphaFoldDB" id="A0A9D7SA24"/>
<dbReference type="NCBIfam" id="TIGR04183">
    <property type="entry name" value="Por_Secre_tail"/>
    <property type="match status" value="1"/>
</dbReference>
<comment type="caution">
    <text evidence="2">The sequence shown here is derived from an EMBL/GenBank/DDBJ whole genome shotgun (WGS) entry which is preliminary data.</text>
</comment>
<dbReference type="Proteomes" id="UP000808349">
    <property type="component" value="Unassembled WGS sequence"/>
</dbReference>
<evidence type="ECO:0000313" key="3">
    <source>
        <dbReference type="Proteomes" id="UP000808349"/>
    </source>
</evidence>
<dbReference type="InterPro" id="IPR026444">
    <property type="entry name" value="Secre_tail"/>
</dbReference>
<accession>A0A9D7SA24</accession>
<evidence type="ECO:0000313" key="2">
    <source>
        <dbReference type="EMBL" id="MBK9718772.1"/>
    </source>
</evidence>
<evidence type="ECO:0000259" key="1">
    <source>
        <dbReference type="Pfam" id="PF18962"/>
    </source>
</evidence>
<dbReference type="Pfam" id="PF18962">
    <property type="entry name" value="Por_Secre_tail"/>
    <property type="match status" value="1"/>
</dbReference>
<proteinExistence type="predicted"/>
<organism evidence="2 3">
    <name type="scientific">Candidatus Defluviibacterium haderslevense</name>
    <dbReference type="NCBI Taxonomy" id="2981993"/>
    <lineage>
        <taxon>Bacteria</taxon>
        <taxon>Pseudomonadati</taxon>
        <taxon>Bacteroidota</taxon>
        <taxon>Saprospiria</taxon>
        <taxon>Saprospirales</taxon>
        <taxon>Saprospiraceae</taxon>
        <taxon>Candidatus Defluviibacterium</taxon>
    </lineage>
</organism>
<name>A0A9D7SA24_9BACT</name>